<dbReference type="Pfam" id="PF03403">
    <property type="entry name" value="PAF-AH_p_II"/>
    <property type="match status" value="1"/>
</dbReference>
<evidence type="ECO:0000313" key="6">
    <source>
        <dbReference type="Proteomes" id="UP001151478"/>
    </source>
</evidence>
<comment type="caution">
    <text evidence="5">The sequence shown here is derived from an EMBL/GenBank/DDBJ whole genome shotgun (WGS) entry which is preliminary data.</text>
</comment>
<keyword evidence="6" id="KW-1185">Reference proteome</keyword>
<keyword evidence="4" id="KW-1133">Transmembrane helix</keyword>
<proteinExistence type="predicted"/>
<gene>
    <name evidence="5" type="ORF">N5A56_003305</name>
</gene>
<reference evidence="5" key="1">
    <citation type="submission" date="2023-02" db="EMBL/GenBank/DDBJ databases">
        <title>Polaribacter ponticola sp. nov., isolated from seawater.</title>
        <authorList>
            <person name="Baek J.H."/>
            <person name="Kim J.M."/>
            <person name="Choi D.G."/>
            <person name="Jeon C.O."/>
        </authorList>
    </citation>
    <scope>NUCLEOTIDE SEQUENCE</scope>
    <source>
        <strain evidence="5">MSW5</strain>
    </source>
</reference>
<dbReference type="PANTHER" id="PTHR10272">
    <property type="entry name" value="PLATELET-ACTIVATING FACTOR ACETYLHYDROLASE"/>
    <property type="match status" value="1"/>
</dbReference>
<dbReference type="InterPro" id="IPR029058">
    <property type="entry name" value="AB_hydrolase_fold"/>
</dbReference>
<keyword evidence="3" id="KW-0443">Lipid metabolism</keyword>
<evidence type="ECO:0000256" key="3">
    <source>
        <dbReference type="ARBA" id="ARBA00023098"/>
    </source>
</evidence>
<evidence type="ECO:0000256" key="2">
    <source>
        <dbReference type="ARBA" id="ARBA00022963"/>
    </source>
</evidence>
<dbReference type="Gene3D" id="3.40.50.1820">
    <property type="entry name" value="alpha/beta hydrolase"/>
    <property type="match status" value="1"/>
</dbReference>
<accession>A0ABT5S5Y3</accession>
<feature type="transmembrane region" description="Helical" evidence="4">
    <location>
        <begin position="6"/>
        <end position="22"/>
    </location>
</feature>
<evidence type="ECO:0000256" key="1">
    <source>
        <dbReference type="ARBA" id="ARBA00022801"/>
    </source>
</evidence>
<keyword evidence="2" id="KW-0442">Lipid degradation</keyword>
<organism evidence="5 6">
    <name type="scientific">Polaribacter ponticola</name>
    <dbReference type="NCBI Taxonomy" id="2978475"/>
    <lineage>
        <taxon>Bacteria</taxon>
        <taxon>Pseudomonadati</taxon>
        <taxon>Bacteroidota</taxon>
        <taxon>Flavobacteriia</taxon>
        <taxon>Flavobacteriales</taxon>
        <taxon>Flavobacteriaceae</taxon>
    </lineage>
</organism>
<dbReference type="RefSeq" id="WP_265726614.1">
    <property type="nucleotide sequence ID" value="NZ_JAOSLC020000002.1"/>
</dbReference>
<name>A0ABT5S5Y3_9FLAO</name>
<dbReference type="Proteomes" id="UP001151478">
    <property type="component" value="Unassembled WGS sequence"/>
</dbReference>
<evidence type="ECO:0000313" key="5">
    <source>
        <dbReference type="EMBL" id="MDD7913503.1"/>
    </source>
</evidence>
<sequence>MIPIYILLLVFTICSYKNLLLLKGKWFLKTIKIIGIFFLLIIGFILPSTLPIFKLPKTTGSYKVGSQYMHLKTDREETITENKDDKRELMIKVWYPANIKNEEKEPYLNDGDRFSFAAKYGLPNSTFNYLNAIETNTYLNPKVAENKFPILIFSHGSYSKASGYYAIIEEIVSHGYIVLNINHTYESTGTLFPDGRIKLYNKTYDNKYISTQEMAELAWKMQQDYTNAKNEEERLITSDFALKNYIAADISKRWSKDISSVIDVVENWNNNSFLANHLDITKIGVFGHSQGGTSVAQSILDDKRVSAGANLDGVQWGNMIDTLVTKPFLVISSDWKHPHPNYNKYAYRNGGTDIFYEAKIKNSGHASFMDIPLLINIPQLNESGSINPKEAYQTINETLVSFFDNHLKNKQNDLLKLKEKHPSLEIDLRQ</sequence>
<evidence type="ECO:0008006" key="7">
    <source>
        <dbReference type="Google" id="ProtNLM"/>
    </source>
</evidence>
<dbReference type="SUPFAM" id="SSF53474">
    <property type="entry name" value="alpha/beta-Hydrolases"/>
    <property type="match status" value="1"/>
</dbReference>
<dbReference type="PANTHER" id="PTHR10272:SF0">
    <property type="entry name" value="PLATELET-ACTIVATING FACTOR ACETYLHYDROLASE"/>
    <property type="match status" value="1"/>
</dbReference>
<evidence type="ECO:0000256" key="4">
    <source>
        <dbReference type="SAM" id="Phobius"/>
    </source>
</evidence>
<dbReference type="EMBL" id="JAOSLC020000002">
    <property type="protein sequence ID" value="MDD7913503.1"/>
    <property type="molecule type" value="Genomic_DNA"/>
</dbReference>
<protein>
    <recommendedName>
        <fullName evidence="7">Alpha/beta hydrolase</fullName>
    </recommendedName>
</protein>
<keyword evidence="4" id="KW-0472">Membrane</keyword>
<feature type="transmembrane region" description="Helical" evidence="4">
    <location>
        <begin position="34"/>
        <end position="53"/>
    </location>
</feature>
<keyword evidence="4" id="KW-0812">Transmembrane</keyword>
<keyword evidence="1" id="KW-0378">Hydrolase</keyword>